<organism evidence="1 2">
    <name type="scientific">Pseudorhizobium pelagicum</name>
    <dbReference type="NCBI Taxonomy" id="1509405"/>
    <lineage>
        <taxon>Bacteria</taxon>
        <taxon>Pseudomonadati</taxon>
        <taxon>Pseudomonadota</taxon>
        <taxon>Alphaproteobacteria</taxon>
        <taxon>Hyphomicrobiales</taxon>
        <taxon>Rhizobiaceae</taxon>
        <taxon>Rhizobium/Agrobacterium group</taxon>
        <taxon>Pseudorhizobium</taxon>
    </lineage>
</organism>
<protein>
    <submittedName>
        <fullName evidence="1">Uncharacterized protein</fullName>
    </submittedName>
</protein>
<accession>A0A922T7G8</accession>
<reference evidence="1 2" key="1">
    <citation type="submission" date="2014-06" db="EMBL/GenBank/DDBJ databases">
        <title>Rhizobium pelagicum/R2-400B4.</title>
        <authorList>
            <person name="Kimes N.E."/>
            <person name="Lopez-Perez M."/>
        </authorList>
    </citation>
    <scope>NUCLEOTIDE SEQUENCE [LARGE SCALE GENOMIC DNA]</scope>
    <source>
        <strain evidence="1 2">R2-400B4</strain>
    </source>
</reference>
<dbReference type="AlphaFoldDB" id="A0A922T7G8"/>
<sequence>MTGASDFIWELVRTALALDGVSEKKLAALLTRAIGFIQDIHPFDASTDDTTRAELITLLTSPKTVASLPRDLIQIYLLEAADIIAEWLKNNGPANAGRWDASAPTVH</sequence>
<dbReference type="RefSeq" id="WP_037167633.1">
    <property type="nucleotide sequence ID" value="NZ_JOKI01000018.1"/>
</dbReference>
<dbReference type="Proteomes" id="UP000052167">
    <property type="component" value="Unassembled WGS sequence"/>
</dbReference>
<gene>
    <name evidence="1" type="ORF">GV68_06450</name>
</gene>
<proteinExistence type="predicted"/>
<comment type="caution">
    <text evidence="1">The sequence shown here is derived from an EMBL/GenBank/DDBJ whole genome shotgun (WGS) entry which is preliminary data.</text>
</comment>
<keyword evidence="2" id="KW-1185">Reference proteome</keyword>
<evidence type="ECO:0000313" key="1">
    <source>
        <dbReference type="EMBL" id="KEQ06679.1"/>
    </source>
</evidence>
<name>A0A922T7G8_9HYPH</name>
<dbReference type="EMBL" id="JOKJ01000015">
    <property type="protein sequence ID" value="KEQ06679.1"/>
    <property type="molecule type" value="Genomic_DNA"/>
</dbReference>
<evidence type="ECO:0000313" key="2">
    <source>
        <dbReference type="Proteomes" id="UP000052167"/>
    </source>
</evidence>